<dbReference type="Pfam" id="PF00850">
    <property type="entry name" value="Hist_deacetyl"/>
    <property type="match status" value="1"/>
</dbReference>
<dbReference type="InterPro" id="IPR037138">
    <property type="entry name" value="His_deacetylse_dom_sf"/>
</dbReference>
<protein>
    <submittedName>
        <fullName evidence="3">Histone deacetylase</fullName>
    </submittedName>
</protein>
<dbReference type="Gene3D" id="3.40.800.20">
    <property type="entry name" value="Histone deacetylase domain"/>
    <property type="match status" value="1"/>
</dbReference>
<proteinExistence type="inferred from homology"/>
<dbReference type="InterPro" id="IPR023801">
    <property type="entry name" value="His_deacetylse_dom"/>
</dbReference>
<feature type="domain" description="Histone deacetylase" evidence="2">
    <location>
        <begin position="22"/>
        <end position="305"/>
    </location>
</feature>
<dbReference type="GO" id="GO:0004407">
    <property type="term" value="F:histone deacetylase activity"/>
    <property type="evidence" value="ECO:0007669"/>
    <property type="project" value="TreeGrafter"/>
</dbReference>
<comment type="similarity">
    <text evidence="1">Belongs to the histone deacetylase family.</text>
</comment>
<keyword evidence="4" id="KW-1185">Reference proteome</keyword>
<dbReference type="InterPro" id="IPR000286">
    <property type="entry name" value="HDACs"/>
</dbReference>
<dbReference type="CDD" id="cd11599">
    <property type="entry name" value="HDAC_classII_2"/>
    <property type="match status" value="1"/>
</dbReference>
<dbReference type="RefSeq" id="WP_066591929.1">
    <property type="nucleotide sequence ID" value="NZ_CAJTBZ010000028.1"/>
</dbReference>
<dbReference type="Proteomes" id="UP000214610">
    <property type="component" value="Unassembled WGS sequence"/>
</dbReference>
<name>A0A227KQ23_9BURK</name>
<sequence>MAKTAFFTHEAFLKHKMGDMNPESPARLEKINELMFASGADDYIEKHTAVRVSLSDMLSAHDPDYIQYLSRMSPQEGVTVINEDTAMNPYTWEAAQFAAGAACAAVDGVMEGRFQRAFCAVRPPGHHAYRDHSGGFCFLNNIAIAALHALGVYHLKRVAVVDFDVHHGDGTSDILGGREDVLILDGFQNALYPYAHLHHCPSNAIYSAFEEGTEGEALRKTMDEVWFPALTDYQPQLILVSAGFDAHREEDQAQLLMIEKDYAFLGRRLVNVMETLPDCKGVVACLEGGYSMSSLSRSSVSFVRQLAS</sequence>
<dbReference type="InterPro" id="IPR023696">
    <property type="entry name" value="Ureohydrolase_dom_sf"/>
</dbReference>
<evidence type="ECO:0000259" key="2">
    <source>
        <dbReference type="Pfam" id="PF00850"/>
    </source>
</evidence>
<dbReference type="EMBL" id="NHMP01000002">
    <property type="protein sequence ID" value="OXE50350.1"/>
    <property type="molecule type" value="Genomic_DNA"/>
</dbReference>
<dbReference type="PANTHER" id="PTHR10625">
    <property type="entry name" value="HISTONE DEACETYLASE HDAC1-RELATED"/>
    <property type="match status" value="1"/>
</dbReference>
<comment type="caution">
    <text evidence="3">The sequence shown here is derived from an EMBL/GenBank/DDBJ whole genome shotgun (WGS) entry which is preliminary data.</text>
</comment>
<organism evidence="3 4">
    <name type="scientific">Turicimonas muris</name>
    <dbReference type="NCBI Taxonomy" id="1796652"/>
    <lineage>
        <taxon>Bacteria</taxon>
        <taxon>Pseudomonadati</taxon>
        <taxon>Pseudomonadota</taxon>
        <taxon>Betaproteobacteria</taxon>
        <taxon>Burkholderiales</taxon>
        <taxon>Sutterellaceae</taxon>
        <taxon>Turicimonas</taxon>
    </lineage>
</organism>
<accession>A0A227KQ23</accession>
<dbReference type="AlphaFoldDB" id="A0A227KQ23"/>
<dbReference type="SUPFAM" id="SSF52768">
    <property type="entry name" value="Arginase/deacetylase"/>
    <property type="match status" value="1"/>
</dbReference>
<dbReference type="PANTHER" id="PTHR10625:SF10">
    <property type="entry name" value="HISTONE DEACETYLASE HDAC1"/>
    <property type="match status" value="1"/>
</dbReference>
<dbReference type="PRINTS" id="PR01270">
    <property type="entry name" value="HDASUPER"/>
</dbReference>
<reference evidence="4" key="1">
    <citation type="submission" date="2017-05" db="EMBL/GenBank/DDBJ databases">
        <title>Improved OligoMM genomes.</title>
        <authorList>
            <person name="Garzetti D."/>
        </authorList>
    </citation>
    <scope>NUCLEOTIDE SEQUENCE [LARGE SCALE GENOMIC DNA]</scope>
    <source>
        <strain evidence="4">YL45</strain>
    </source>
</reference>
<evidence type="ECO:0000313" key="4">
    <source>
        <dbReference type="Proteomes" id="UP000214610"/>
    </source>
</evidence>
<dbReference type="GO" id="GO:0040029">
    <property type="term" value="P:epigenetic regulation of gene expression"/>
    <property type="evidence" value="ECO:0007669"/>
    <property type="project" value="TreeGrafter"/>
</dbReference>
<gene>
    <name evidence="3" type="ORF">ADH67_05040</name>
</gene>
<dbReference type="GeneID" id="78363635"/>
<evidence type="ECO:0000256" key="1">
    <source>
        <dbReference type="ARBA" id="ARBA00005947"/>
    </source>
</evidence>
<evidence type="ECO:0000313" key="3">
    <source>
        <dbReference type="EMBL" id="OXE50350.1"/>
    </source>
</evidence>